<feature type="region of interest" description="Disordered" evidence="1">
    <location>
        <begin position="1"/>
        <end position="37"/>
    </location>
</feature>
<dbReference type="EMBL" id="CADIKR010000008">
    <property type="protein sequence ID" value="CAB3914876.1"/>
    <property type="molecule type" value="Genomic_DNA"/>
</dbReference>
<evidence type="ECO:0000256" key="1">
    <source>
        <dbReference type="SAM" id="MobiDB-lite"/>
    </source>
</evidence>
<feature type="compositionally biased region" description="Polar residues" evidence="1">
    <location>
        <begin position="22"/>
        <end position="34"/>
    </location>
</feature>
<gene>
    <name evidence="2" type="ORF">LMG3415_05177</name>
</gene>
<evidence type="ECO:0000313" key="2">
    <source>
        <dbReference type="EMBL" id="CAB3914876.1"/>
    </source>
</evidence>
<comment type="caution">
    <text evidence="2">The sequence shown here is derived from an EMBL/GenBank/DDBJ whole genome shotgun (WGS) entry which is preliminary data.</text>
</comment>
<keyword evidence="3" id="KW-1185">Reference proteome</keyword>
<organism evidence="2 3">
    <name type="scientific">Achromobacter mucicolens</name>
    <dbReference type="NCBI Taxonomy" id="1389922"/>
    <lineage>
        <taxon>Bacteria</taxon>
        <taxon>Pseudomonadati</taxon>
        <taxon>Pseudomonadota</taxon>
        <taxon>Betaproteobacteria</taxon>
        <taxon>Burkholderiales</taxon>
        <taxon>Alcaligenaceae</taxon>
        <taxon>Achromobacter</taxon>
    </lineage>
</organism>
<sequence length="100" mass="10514">MARPEVNTASQGGLAKAGRSHVWQSWPTSPTKASSAGPLAVLGVTDDRDFCQCRGRQGLKRVVWVEEGESREVHHSGAVCTTVLAARGFGITLAAKVAIA</sequence>
<protein>
    <submittedName>
        <fullName evidence="2">Uncharacterized protein</fullName>
    </submittedName>
</protein>
<name>A0ABM8LKU8_9BURK</name>
<reference evidence="2 3" key="1">
    <citation type="submission" date="2020-04" db="EMBL/GenBank/DDBJ databases">
        <authorList>
            <person name="De Canck E."/>
        </authorList>
    </citation>
    <scope>NUCLEOTIDE SEQUENCE [LARGE SCALE GENOMIC DNA]</scope>
    <source>
        <strain evidence="2 3">LMG 3415</strain>
    </source>
</reference>
<proteinExistence type="predicted"/>
<dbReference type="Proteomes" id="UP000507140">
    <property type="component" value="Unassembled WGS sequence"/>
</dbReference>
<evidence type="ECO:0000313" key="3">
    <source>
        <dbReference type="Proteomes" id="UP000507140"/>
    </source>
</evidence>
<accession>A0ABM8LKU8</accession>